<feature type="region of interest" description="Disordered" evidence="1">
    <location>
        <begin position="73"/>
        <end position="114"/>
    </location>
</feature>
<dbReference type="EMBL" id="BAAAIZ010000016">
    <property type="protein sequence ID" value="GAA1418528.1"/>
    <property type="molecule type" value="Genomic_DNA"/>
</dbReference>
<accession>A0ABN1YQ77</accession>
<evidence type="ECO:0000313" key="2">
    <source>
        <dbReference type="EMBL" id="GAA1418528.1"/>
    </source>
</evidence>
<evidence type="ECO:0000256" key="1">
    <source>
        <dbReference type="SAM" id="MobiDB-lite"/>
    </source>
</evidence>
<evidence type="ECO:0000313" key="3">
    <source>
        <dbReference type="Proteomes" id="UP001500973"/>
    </source>
</evidence>
<dbReference type="Proteomes" id="UP001500973">
    <property type="component" value="Unassembled WGS sequence"/>
</dbReference>
<protein>
    <submittedName>
        <fullName evidence="2">Uncharacterized protein</fullName>
    </submittedName>
</protein>
<feature type="compositionally biased region" description="Basic and acidic residues" evidence="1">
    <location>
        <begin position="91"/>
        <end position="103"/>
    </location>
</feature>
<proteinExistence type="predicted"/>
<reference evidence="2 3" key="1">
    <citation type="journal article" date="2019" name="Int. J. Syst. Evol. Microbiol.">
        <title>The Global Catalogue of Microorganisms (GCM) 10K type strain sequencing project: providing services to taxonomists for standard genome sequencing and annotation.</title>
        <authorList>
            <consortium name="The Broad Institute Genomics Platform"/>
            <consortium name="The Broad Institute Genome Sequencing Center for Infectious Disease"/>
            <person name="Wu L."/>
            <person name="Ma J."/>
        </authorList>
    </citation>
    <scope>NUCLEOTIDE SEQUENCE [LARGE SCALE GENOMIC DNA]</scope>
    <source>
        <strain evidence="2 3">JCM 11756</strain>
    </source>
</reference>
<sequence length="179" mass="18524">MPPVLGESSGDEAVAEAQTHRLVLLAGAAVDGVDGGPAAHIDEQIPGLGVAADEELGRRPVGVISSGALARSRNRPTKLSATGRTVSGICPKDRSARATERPPRPTRTKASSTSRICTRTASPLPSSRGTSTVWTGRSLIAASDVGEAKIVGRRIHRPSRVRGRITPAGGCGRVVLRTL</sequence>
<keyword evidence="3" id="KW-1185">Reference proteome</keyword>
<name>A0ABN1YQ77_9ACTN</name>
<gene>
    <name evidence="2" type="ORF">GCM10009601_14120</name>
</gene>
<organism evidence="2 3">
    <name type="scientific">Streptomyces thermospinosisporus</name>
    <dbReference type="NCBI Taxonomy" id="161482"/>
    <lineage>
        <taxon>Bacteria</taxon>
        <taxon>Bacillati</taxon>
        <taxon>Actinomycetota</taxon>
        <taxon>Actinomycetes</taxon>
        <taxon>Kitasatosporales</taxon>
        <taxon>Streptomycetaceae</taxon>
        <taxon>Streptomyces</taxon>
    </lineage>
</organism>
<comment type="caution">
    <text evidence="2">The sequence shown here is derived from an EMBL/GenBank/DDBJ whole genome shotgun (WGS) entry which is preliminary data.</text>
</comment>